<dbReference type="Proteomes" id="UP000031727">
    <property type="component" value="Segment"/>
</dbReference>
<evidence type="ECO:0000256" key="1">
    <source>
        <dbReference type="SAM" id="MobiDB-lite"/>
    </source>
</evidence>
<accession>A0A0B5A1L0</accession>
<dbReference type="EMBL" id="KP202969">
    <property type="protein sequence ID" value="AJD82773.1"/>
    <property type="molecule type" value="Genomic_DNA"/>
</dbReference>
<gene>
    <name evidence="2" type="ORF">JWX_00007</name>
</gene>
<organism evidence="2 3">
    <name type="scientific">Achromobacter phage JWX</name>
    <dbReference type="NCBI Taxonomy" id="1589746"/>
    <lineage>
        <taxon>Viruses</taxon>
        <taxon>Duplodnaviria</taxon>
        <taxon>Heunggongvirae</taxon>
        <taxon>Uroviricota</taxon>
        <taxon>Caudoviricetes</taxon>
        <taxon>Steinhofvirus</taxon>
        <taxon>Steinhofvirus JWX</taxon>
    </lineage>
</organism>
<evidence type="ECO:0000313" key="3">
    <source>
        <dbReference type="Proteomes" id="UP000031727"/>
    </source>
</evidence>
<name>A0A0B5A1L0_9CAUD</name>
<sequence>MSYTYEDEEDTRPPNRGTHQTAEPPNPHGFESRLLRQQKELFLDNLSMNGNVTLAARAAGWKYPTVAERYRAEDEQFAEAWVDALTQATDAMEYEARRRAMEGWDEPVWYMGEQVGTVRKYSDKLLEMMLKAHRPGRFREVAQADNTTPGVLVITQPQGQSAVDWEKNATPQQQHLLQRTV</sequence>
<reference evidence="2 3" key="1">
    <citation type="submission" date="2014-11" db="EMBL/GenBank/DDBJ databases">
        <title>Characterization and genome comparisons of three Achromobacter phages of the Siphoviridae family.</title>
        <authorList>
            <person name="Dreiseikelmann B."/>
            <person name="Bunk B."/>
            <person name="Rohde M."/>
            <person name="Wittmann J."/>
        </authorList>
    </citation>
    <scope>NUCLEOTIDE SEQUENCE [LARGE SCALE GENOMIC DNA]</scope>
</reference>
<keyword evidence="3" id="KW-1185">Reference proteome</keyword>
<feature type="compositionally biased region" description="Acidic residues" evidence="1">
    <location>
        <begin position="1"/>
        <end position="10"/>
    </location>
</feature>
<dbReference type="KEGG" id="vg:26623416"/>
<dbReference type="RefSeq" id="YP_009196192.1">
    <property type="nucleotide sequence ID" value="NC_028768.1"/>
</dbReference>
<evidence type="ECO:0008006" key="4">
    <source>
        <dbReference type="Google" id="ProtNLM"/>
    </source>
</evidence>
<feature type="region of interest" description="Disordered" evidence="1">
    <location>
        <begin position="1"/>
        <end position="30"/>
    </location>
</feature>
<dbReference type="GeneID" id="26623416"/>
<dbReference type="OrthoDB" id="27140at10239"/>
<evidence type="ECO:0000313" key="2">
    <source>
        <dbReference type="EMBL" id="AJD82773.1"/>
    </source>
</evidence>
<protein>
    <recommendedName>
        <fullName evidence="4">Terminase small subunit</fullName>
    </recommendedName>
</protein>
<proteinExistence type="predicted"/>